<dbReference type="InterPro" id="IPR045766">
    <property type="entry name" value="MCAfunc"/>
</dbReference>
<dbReference type="InterPro" id="IPR059179">
    <property type="entry name" value="MLKL-like_MCAfunc"/>
</dbReference>
<sequence length="351" mass="37590">MARELVELDRIVQKRVSSDLIISCVALGRARPKRRNDDGDLLLRATSTTSHQMACAYARARRVCGNARPARAAARPGLVSGVTTIVKLANDIDGAVKAASRSKKSCEKLAERVADIGDLLKGVDTSSPSTAAVATRRLVGRLERALRRALLLVTSCQSTSRIYSLVAGGWQAEQFDKVNSEIDRCLLDLSLSSLALVSTIDHKLNAAAAAGERNTVEVVAPPPPVKCSHDHDQDDGEDKMAAGGAAEKNGELICFGGEQDGKAETDAGEVTTTTTTIGVPAATAAYMHYHLSPPPPPPCYGYHLHYCHCTHGHCHCAGGRHYSPSYYSDDSADVRLRHMFSDENPNACSIM</sequence>
<dbReference type="PANTHER" id="PTHR35832">
    <property type="entry name" value="OS12G0248400 PROTEIN-RELATED"/>
    <property type="match status" value="1"/>
</dbReference>
<dbReference type="PANTHER" id="PTHR35832:SF6">
    <property type="entry name" value="EXPRESSED PROTEIN"/>
    <property type="match status" value="1"/>
</dbReference>
<dbReference type="GO" id="GO:0007166">
    <property type="term" value="P:cell surface receptor signaling pathway"/>
    <property type="evidence" value="ECO:0007669"/>
    <property type="project" value="InterPro"/>
</dbReference>
<evidence type="ECO:0000259" key="1">
    <source>
        <dbReference type="Pfam" id="PF19584"/>
    </source>
</evidence>
<accession>A0A679BE82</accession>
<dbReference type="Pfam" id="PF19584">
    <property type="entry name" value="MCAfunc"/>
    <property type="match status" value="1"/>
</dbReference>
<reference evidence="2" key="1">
    <citation type="submission" date="2018-08" db="EMBL/GenBank/DDBJ databases">
        <title>Oryza nivara genomic DNA, chromosome 11, BAC clone:BBa0083C03.</title>
        <authorList>
            <person name="Wu J."/>
            <person name="Kanamori H."/>
        </authorList>
    </citation>
    <scope>NUCLEOTIDE SEQUENCE</scope>
    <source>
        <strain evidence="2">W0106</strain>
    </source>
</reference>
<protein>
    <recommendedName>
        <fullName evidence="1">MCAfunc domain-containing protein</fullName>
    </recommendedName>
</protein>
<dbReference type="Gene3D" id="1.20.930.20">
    <property type="entry name" value="Adaptor protein Cbl, N-terminal domain"/>
    <property type="match status" value="1"/>
</dbReference>
<gene>
    <name evidence="2" type="primary">BBa0083C03.36</name>
</gene>
<name>A0A679BE82_ORYNI</name>
<dbReference type="EMBL" id="AP018868">
    <property type="protein sequence ID" value="BBF89669.1"/>
    <property type="molecule type" value="Genomic_DNA"/>
</dbReference>
<proteinExistence type="predicted"/>
<dbReference type="InterPro" id="IPR036537">
    <property type="entry name" value="Adaptor_Cbl_N_dom_sf"/>
</dbReference>
<dbReference type="CDD" id="cd21037">
    <property type="entry name" value="MLKL_NTD"/>
    <property type="match status" value="1"/>
</dbReference>
<feature type="domain" description="MCAfunc" evidence="1">
    <location>
        <begin position="95"/>
        <end position="205"/>
    </location>
</feature>
<dbReference type="AlphaFoldDB" id="A0A679BE82"/>
<organism evidence="2">
    <name type="scientific">Oryza nivara</name>
    <name type="common">Indian wild rice</name>
    <name type="synonym">Oryza sativa f. spontanea</name>
    <dbReference type="NCBI Taxonomy" id="4536"/>
    <lineage>
        <taxon>Eukaryota</taxon>
        <taxon>Viridiplantae</taxon>
        <taxon>Streptophyta</taxon>
        <taxon>Embryophyta</taxon>
        <taxon>Tracheophyta</taxon>
        <taxon>Spermatophyta</taxon>
        <taxon>Magnoliopsida</taxon>
        <taxon>Liliopsida</taxon>
        <taxon>Poales</taxon>
        <taxon>Poaceae</taxon>
        <taxon>BOP clade</taxon>
        <taxon>Oryzoideae</taxon>
        <taxon>Oryzeae</taxon>
        <taxon>Oryzinae</taxon>
        <taxon>Oryza</taxon>
    </lineage>
</organism>
<evidence type="ECO:0000313" key="2">
    <source>
        <dbReference type="EMBL" id="BBF89669.1"/>
    </source>
</evidence>